<accession>A0A382J280</accession>
<dbReference type="AlphaFoldDB" id="A0A382J280"/>
<evidence type="ECO:0000313" key="1">
    <source>
        <dbReference type="EMBL" id="SVC06204.1"/>
    </source>
</evidence>
<protein>
    <submittedName>
        <fullName evidence="1">Uncharacterized protein</fullName>
    </submittedName>
</protein>
<name>A0A382J280_9ZZZZ</name>
<gene>
    <name evidence="1" type="ORF">METZ01_LOCUS259058</name>
</gene>
<reference evidence="1" key="1">
    <citation type="submission" date="2018-05" db="EMBL/GenBank/DDBJ databases">
        <authorList>
            <person name="Lanie J.A."/>
            <person name="Ng W.-L."/>
            <person name="Kazmierczak K.M."/>
            <person name="Andrzejewski T.M."/>
            <person name="Davidsen T.M."/>
            <person name="Wayne K.J."/>
            <person name="Tettelin H."/>
            <person name="Glass J.I."/>
            <person name="Rusch D."/>
            <person name="Podicherti R."/>
            <person name="Tsui H.-C.T."/>
            <person name="Winkler M.E."/>
        </authorList>
    </citation>
    <scope>NUCLEOTIDE SEQUENCE</scope>
</reference>
<proteinExistence type="predicted"/>
<dbReference type="EMBL" id="UINC01071362">
    <property type="protein sequence ID" value="SVC06204.1"/>
    <property type="molecule type" value="Genomic_DNA"/>
</dbReference>
<sequence>MSYEYYQQVIIAQEYFPSFNAMAITNHSKYTTSTLAVLSALAFKPSQAFGLTGCAQQGDKPTQDSSPF</sequence>
<organism evidence="1">
    <name type="scientific">marine metagenome</name>
    <dbReference type="NCBI Taxonomy" id="408172"/>
    <lineage>
        <taxon>unclassified sequences</taxon>
        <taxon>metagenomes</taxon>
        <taxon>ecological metagenomes</taxon>
    </lineage>
</organism>